<dbReference type="Proteomes" id="UP001642360">
    <property type="component" value="Unassembled WGS sequence"/>
</dbReference>
<evidence type="ECO:0000313" key="2">
    <source>
        <dbReference type="EMBL" id="CAK9180441.1"/>
    </source>
</evidence>
<protein>
    <submittedName>
        <fullName evidence="2">Uncharacterized protein</fullName>
    </submittedName>
</protein>
<feature type="region of interest" description="Disordered" evidence="1">
    <location>
        <begin position="139"/>
        <end position="179"/>
    </location>
</feature>
<sequence>MSDASRSLGASAEPNRVGPDYFSFYKREVAELFSQDDDFLPSSSQICDFTGKTHVVKDKDITKNNYSAKEGNCFTGSLFCDVLGAGILDYKKERAKALLRQSVVAFTQEVDEMLDPVVAMRRIQSYLVCKKSLCSYSGAASSNDVGQHPYKKLKSSSSSSSISVDLQSSPVSCRVSGEV</sequence>
<feature type="compositionally biased region" description="Low complexity" evidence="1">
    <location>
        <begin position="155"/>
        <end position="172"/>
    </location>
</feature>
<reference evidence="2 3" key="1">
    <citation type="submission" date="2024-02" db="EMBL/GenBank/DDBJ databases">
        <authorList>
            <person name="Vignale AGUSTIN F."/>
            <person name="Sosa J E."/>
            <person name="Modenutti C."/>
        </authorList>
    </citation>
    <scope>NUCLEOTIDE SEQUENCE [LARGE SCALE GENOMIC DNA]</scope>
</reference>
<name>A0ABC8UHD6_9AQUA</name>
<organism evidence="2 3">
    <name type="scientific">Ilex paraguariensis</name>
    <name type="common">yerba mate</name>
    <dbReference type="NCBI Taxonomy" id="185542"/>
    <lineage>
        <taxon>Eukaryota</taxon>
        <taxon>Viridiplantae</taxon>
        <taxon>Streptophyta</taxon>
        <taxon>Embryophyta</taxon>
        <taxon>Tracheophyta</taxon>
        <taxon>Spermatophyta</taxon>
        <taxon>Magnoliopsida</taxon>
        <taxon>eudicotyledons</taxon>
        <taxon>Gunneridae</taxon>
        <taxon>Pentapetalae</taxon>
        <taxon>asterids</taxon>
        <taxon>campanulids</taxon>
        <taxon>Aquifoliales</taxon>
        <taxon>Aquifoliaceae</taxon>
        <taxon>Ilex</taxon>
    </lineage>
</organism>
<dbReference type="AlphaFoldDB" id="A0ABC8UHD6"/>
<proteinExistence type="predicted"/>
<keyword evidence="3" id="KW-1185">Reference proteome</keyword>
<evidence type="ECO:0000256" key="1">
    <source>
        <dbReference type="SAM" id="MobiDB-lite"/>
    </source>
</evidence>
<evidence type="ECO:0000313" key="3">
    <source>
        <dbReference type="Proteomes" id="UP001642360"/>
    </source>
</evidence>
<dbReference type="EMBL" id="CAUOFW020007724">
    <property type="protein sequence ID" value="CAK9180441.1"/>
    <property type="molecule type" value="Genomic_DNA"/>
</dbReference>
<comment type="caution">
    <text evidence="2">The sequence shown here is derived from an EMBL/GenBank/DDBJ whole genome shotgun (WGS) entry which is preliminary data.</text>
</comment>
<gene>
    <name evidence="2" type="ORF">ILEXP_LOCUS50432</name>
</gene>
<accession>A0ABC8UHD6</accession>